<dbReference type="Gene3D" id="3.40.50.1820">
    <property type="entry name" value="alpha/beta hydrolase"/>
    <property type="match status" value="1"/>
</dbReference>
<dbReference type="GO" id="GO:0016787">
    <property type="term" value="F:hydrolase activity"/>
    <property type="evidence" value="ECO:0007669"/>
    <property type="project" value="UniProtKB-KW"/>
</dbReference>
<dbReference type="InterPro" id="IPR000073">
    <property type="entry name" value="AB_hydrolase_1"/>
</dbReference>
<keyword evidence="4" id="KW-1185">Reference proteome</keyword>
<evidence type="ECO:0000313" key="3">
    <source>
        <dbReference type="EMBL" id="GGM19851.1"/>
    </source>
</evidence>
<dbReference type="SUPFAM" id="SSF53474">
    <property type="entry name" value="alpha/beta-Hydrolases"/>
    <property type="match status" value="1"/>
</dbReference>
<feature type="domain" description="AB hydrolase-1" evidence="2">
    <location>
        <begin position="24"/>
        <end position="255"/>
    </location>
</feature>
<sequence>MNDPKGSTFARQSNVKVAGTGERTILCAHGFCSNQGVFRHQIRAFGPTHRVVSYDLAGFGQSAPALWDARRYASLQGYAEDMVQLIDELELSHITLMAASMSAMVGLLASLARPERFEALILISASPRYLNDDPYYGGFQQPDVDSFYQLVDSQQAWADALVGMMLNRPVSLPLQEIAESVQGVTPQVAGVVARAIFQSDFRALLPQVTHPVLVTQTRADSVVPESVGHHLHRHLPQATLEFLPGVGHMPNFTEPEHFNRVAGGFLRGIQAAS</sequence>
<reference evidence="4" key="1">
    <citation type="journal article" date="2019" name="Int. J. Syst. Evol. Microbiol.">
        <title>The Global Catalogue of Microorganisms (GCM) 10K type strain sequencing project: providing services to taxonomists for standard genome sequencing and annotation.</title>
        <authorList>
            <consortium name="The Broad Institute Genomics Platform"/>
            <consortium name="The Broad Institute Genome Sequencing Center for Infectious Disease"/>
            <person name="Wu L."/>
            <person name="Ma J."/>
        </authorList>
    </citation>
    <scope>NUCLEOTIDE SEQUENCE [LARGE SCALE GENOMIC DNA]</scope>
    <source>
        <strain evidence="4">JCM 15443</strain>
    </source>
</reference>
<dbReference type="PANTHER" id="PTHR43039">
    <property type="entry name" value="ESTERASE-RELATED"/>
    <property type="match status" value="1"/>
</dbReference>
<comment type="caution">
    <text evidence="3">The sequence shown here is derived from an EMBL/GenBank/DDBJ whole genome shotgun (WGS) entry which is preliminary data.</text>
</comment>
<comment type="similarity">
    <text evidence="1">Belongs to the AB hydrolase superfamily.</text>
</comment>
<gene>
    <name evidence="3" type="ORF">GCM10010841_29810</name>
</gene>
<evidence type="ECO:0000313" key="4">
    <source>
        <dbReference type="Proteomes" id="UP000661918"/>
    </source>
</evidence>
<organism evidence="3 4">
    <name type="scientific">Deinococcus aerophilus</name>
    <dbReference type="NCBI Taxonomy" id="522488"/>
    <lineage>
        <taxon>Bacteria</taxon>
        <taxon>Thermotogati</taxon>
        <taxon>Deinococcota</taxon>
        <taxon>Deinococci</taxon>
        <taxon>Deinococcales</taxon>
        <taxon>Deinococcaceae</taxon>
        <taxon>Deinococcus</taxon>
    </lineage>
</organism>
<evidence type="ECO:0000256" key="1">
    <source>
        <dbReference type="ARBA" id="ARBA00008645"/>
    </source>
</evidence>
<dbReference type="PRINTS" id="PR00111">
    <property type="entry name" value="ABHYDROLASE"/>
</dbReference>
<dbReference type="Pfam" id="PF00561">
    <property type="entry name" value="Abhydrolase_1"/>
    <property type="match status" value="1"/>
</dbReference>
<keyword evidence="3" id="KW-0378">Hydrolase</keyword>
<dbReference type="RefSeq" id="WP_188905148.1">
    <property type="nucleotide sequence ID" value="NZ_BMOM01000038.1"/>
</dbReference>
<dbReference type="InterPro" id="IPR029058">
    <property type="entry name" value="AB_hydrolase_fold"/>
</dbReference>
<evidence type="ECO:0000259" key="2">
    <source>
        <dbReference type="Pfam" id="PF00561"/>
    </source>
</evidence>
<name>A0ABQ2GZE3_9DEIO</name>
<accession>A0ABQ2GZE3</accession>
<dbReference type="EMBL" id="BMOM01000038">
    <property type="protein sequence ID" value="GGM19851.1"/>
    <property type="molecule type" value="Genomic_DNA"/>
</dbReference>
<dbReference type="Proteomes" id="UP000661918">
    <property type="component" value="Unassembled WGS sequence"/>
</dbReference>
<proteinExistence type="inferred from homology"/>
<protein>
    <submittedName>
        <fullName evidence="3">Hydrolase</fullName>
    </submittedName>
</protein>